<name>A0A9P6FQ81_9FUNG</name>
<evidence type="ECO:0008006" key="3">
    <source>
        <dbReference type="Google" id="ProtNLM"/>
    </source>
</evidence>
<dbReference type="PANTHER" id="PTHR43611">
    <property type="entry name" value="ALPHA-D-GLUCOSE 1-PHOSPHATE PHOSPHATASE"/>
    <property type="match status" value="1"/>
</dbReference>
<dbReference type="CDD" id="cd02603">
    <property type="entry name" value="HAD_sEH-N_like"/>
    <property type="match status" value="1"/>
</dbReference>
<protein>
    <recommendedName>
        <fullName evidence="3">Hydrolase of the HAD superfamily</fullName>
    </recommendedName>
</protein>
<dbReference type="SFLD" id="SFLDG01129">
    <property type="entry name" value="C1.5:_HAD__Beta-PGM__Phosphata"/>
    <property type="match status" value="1"/>
</dbReference>
<dbReference type="OrthoDB" id="2012566at2759"/>
<keyword evidence="2" id="KW-1185">Reference proteome</keyword>
<evidence type="ECO:0000313" key="1">
    <source>
        <dbReference type="EMBL" id="KAF9579379.1"/>
    </source>
</evidence>
<evidence type="ECO:0000313" key="2">
    <source>
        <dbReference type="Proteomes" id="UP000780801"/>
    </source>
</evidence>
<dbReference type="InterPro" id="IPR023198">
    <property type="entry name" value="PGP-like_dom2"/>
</dbReference>
<dbReference type="InterPro" id="IPR023214">
    <property type="entry name" value="HAD_sf"/>
</dbReference>
<dbReference type="Pfam" id="PF00702">
    <property type="entry name" value="Hydrolase"/>
    <property type="match status" value="1"/>
</dbReference>
<dbReference type="Proteomes" id="UP000780801">
    <property type="component" value="Unassembled WGS sequence"/>
</dbReference>
<reference evidence="1" key="1">
    <citation type="journal article" date="2020" name="Fungal Divers.">
        <title>Resolving the Mortierellaceae phylogeny through synthesis of multi-gene phylogenetics and phylogenomics.</title>
        <authorList>
            <person name="Vandepol N."/>
            <person name="Liber J."/>
            <person name="Desiro A."/>
            <person name="Na H."/>
            <person name="Kennedy M."/>
            <person name="Barry K."/>
            <person name="Grigoriev I.V."/>
            <person name="Miller A.N."/>
            <person name="O'Donnell K."/>
            <person name="Stajich J.E."/>
            <person name="Bonito G."/>
        </authorList>
    </citation>
    <scope>NUCLEOTIDE SEQUENCE</scope>
    <source>
        <strain evidence="1">KOD1015</strain>
    </source>
</reference>
<dbReference type="InterPro" id="IPR036412">
    <property type="entry name" value="HAD-like_sf"/>
</dbReference>
<dbReference type="GO" id="GO:0016791">
    <property type="term" value="F:phosphatase activity"/>
    <property type="evidence" value="ECO:0007669"/>
    <property type="project" value="UniProtKB-ARBA"/>
</dbReference>
<dbReference type="Gene3D" id="3.40.50.1000">
    <property type="entry name" value="HAD superfamily/HAD-like"/>
    <property type="match status" value="1"/>
</dbReference>
<dbReference type="SFLD" id="SFLDS00003">
    <property type="entry name" value="Haloacid_Dehalogenase"/>
    <property type="match status" value="1"/>
</dbReference>
<dbReference type="PRINTS" id="PR00413">
    <property type="entry name" value="HADHALOGNASE"/>
</dbReference>
<dbReference type="NCBIfam" id="TIGR01509">
    <property type="entry name" value="HAD-SF-IA-v3"/>
    <property type="match status" value="1"/>
</dbReference>
<dbReference type="EMBL" id="JAABOA010002809">
    <property type="protein sequence ID" value="KAF9579379.1"/>
    <property type="molecule type" value="Genomic_DNA"/>
</dbReference>
<proteinExistence type="predicted"/>
<feature type="non-terminal residue" evidence="1">
    <location>
        <position position="1"/>
    </location>
</feature>
<dbReference type="AlphaFoldDB" id="A0A9P6FQ81"/>
<dbReference type="InterPro" id="IPR006439">
    <property type="entry name" value="HAD-SF_hydro_IA"/>
</dbReference>
<dbReference type="PANTHER" id="PTHR43611:SF3">
    <property type="entry name" value="FLAVIN MONONUCLEOTIDE HYDROLASE 1, CHLOROPLATIC"/>
    <property type="match status" value="1"/>
</dbReference>
<sequence length="216" mass="24392">IHLDLDLIMPIKNIIFDLGNVLLRLDQDATAKAFMALGATSFPSLKDHASSEVILAYEKGEISAMEFRQGVRAKMGLLESVTDEEIDKAWNAMLLDFPKGRLELMRELRTDFGYNVYLLSNTNAIHIEHIDRVCLKDYAESSLHPFFNKVHYSHELGLRKPSAEAFEAIVKDLGINMDETLFLDDMLENVEAARGCGLQAVQVDVETDLGFLQLRF</sequence>
<comment type="caution">
    <text evidence="1">The sequence shown here is derived from an EMBL/GenBank/DDBJ whole genome shotgun (WGS) entry which is preliminary data.</text>
</comment>
<dbReference type="SUPFAM" id="SSF56784">
    <property type="entry name" value="HAD-like"/>
    <property type="match status" value="1"/>
</dbReference>
<organism evidence="1 2">
    <name type="scientific">Lunasporangiospora selenospora</name>
    <dbReference type="NCBI Taxonomy" id="979761"/>
    <lineage>
        <taxon>Eukaryota</taxon>
        <taxon>Fungi</taxon>
        <taxon>Fungi incertae sedis</taxon>
        <taxon>Mucoromycota</taxon>
        <taxon>Mortierellomycotina</taxon>
        <taxon>Mortierellomycetes</taxon>
        <taxon>Mortierellales</taxon>
        <taxon>Mortierellaceae</taxon>
        <taxon>Lunasporangiospora</taxon>
    </lineage>
</organism>
<accession>A0A9P6FQ81</accession>
<dbReference type="Gene3D" id="1.10.150.240">
    <property type="entry name" value="Putative phosphatase, domain 2"/>
    <property type="match status" value="1"/>
</dbReference>
<gene>
    <name evidence="1" type="ORF">BGW38_004388</name>
</gene>